<dbReference type="Gene3D" id="3.40.30.10">
    <property type="entry name" value="Glutaredoxin"/>
    <property type="match status" value="1"/>
</dbReference>
<sequence length="218" mass="24117">MTVTIGVWFDFICPFSVMTRKVIRDTLDLTDPHVPVLHHPFEMHPDGIPATGKREYPDQVWERSVLPMAQRLGVAFPATPAPFLPDTGPALRGHHYAARHGLSDTYDARVFDAFFQEQQDIGDLAVLTHLAAQTGLDPGEFAAHLTSPADLARHRAAQEAARSVWGIHTAPTITIGRWRTEGVPDAGRLAEVLAHARTTDRRPTPPARARRQPAPARR</sequence>
<reference evidence="3" key="2">
    <citation type="submission" date="2020-09" db="EMBL/GenBank/DDBJ databases">
        <authorList>
            <person name="Sun Q."/>
            <person name="Ohkuma M."/>
        </authorList>
    </citation>
    <scope>NUCLEOTIDE SEQUENCE</scope>
    <source>
        <strain evidence="3">JCM 3172</strain>
    </source>
</reference>
<gene>
    <name evidence="3" type="ORF">GCM10014713_66790</name>
</gene>
<feature type="domain" description="DSBA-like thioredoxin" evidence="2">
    <location>
        <begin position="4"/>
        <end position="181"/>
    </location>
</feature>
<proteinExistence type="predicted"/>
<dbReference type="InterPro" id="IPR036249">
    <property type="entry name" value="Thioredoxin-like_sf"/>
</dbReference>
<dbReference type="EMBL" id="BMQQ01000047">
    <property type="protein sequence ID" value="GGT64309.1"/>
    <property type="molecule type" value="Genomic_DNA"/>
</dbReference>
<evidence type="ECO:0000256" key="1">
    <source>
        <dbReference type="SAM" id="MobiDB-lite"/>
    </source>
</evidence>
<organism evidence="3 4">
    <name type="scientific">Streptomyces purpureus</name>
    <dbReference type="NCBI Taxonomy" id="1951"/>
    <lineage>
        <taxon>Bacteria</taxon>
        <taxon>Bacillati</taxon>
        <taxon>Actinomycetota</taxon>
        <taxon>Actinomycetes</taxon>
        <taxon>Kitasatosporales</taxon>
        <taxon>Streptomycetaceae</taxon>
        <taxon>Streptomyces</taxon>
    </lineage>
</organism>
<name>A0A918HIU5_9ACTN</name>
<evidence type="ECO:0000313" key="4">
    <source>
        <dbReference type="Proteomes" id="UP000619486"/>
    </source>
</evidence>
<dbReference type="RefSeq" id="WP_189205419.1">
    <property type="nucleotide sequence ID" value="NZ_BMQQ01000047.1"/>
</dbReference>
<keyword evidence="4" id="KW-1185">Reference proteome</keyword>
<dbReference type="AlphaFoldDB" id="A0A918HIU5"/>
<dbReference type="SUPFAM" id="SSF52833">
    <property type="entry name" value="Thioredoxin-like"/>
    <property type="match status" value="1"/>
</dbReference>
<dbReference type="InterPro" id="IPR001853">
    <property type="entry name" value="DSBA-like_thioredoxin_dom"/>
</dbReference>
<comment type="caution">
    <text evidence="3">The sequence shown here is derived from an EMBL/GenBank/DDBJ whole genome shotgun (WGS) entry which is preliminary data.</text>
</comment>
<dbReference type="Pfam" id="PF01323">
    <property type="entry name" value="DSBA"/>
    <property type="match status" value="1"/>
</dbReference>
<accession>A0A918HIU5</accession>
<keyword evidence="3" id="KW-0413">Isomerase</keyword>
<protein>
    <submittedName>
        <fullName evidence="3">2-hydroxychromene-2-carboxylate isomerase</fullName>
    </submittedName>
</protein>
<feature type="region of interest" description="Disordered" evidence="1">
    <location>
        <begin position="196"/>
        <end position="218"/>
    </location>
</feature>
<feature type="compositionally biased region" description="Basic residues" evidence="1">
    <location>
        <begin position="208"/>
        <end position="218"/>
    </location>
</feature>
<reference evidence="3" key="1">
    <citation type="journal article" date="2014" name="Int. J. Syst. Evol. Microbiol.">
        <title>Complete genome sequence of Corynebacterium casei LMG S-19264T (=DSM 44701T), isolated from a smear-ripened cheese.</title>
        <authorList>
            <consortium name="US DOE Joint Genome Institute (JGI-PGF)"/>
            <person name="Walter F."/>
            <person name="Albersmeier A."/>
            <person name="Kalinowski J."/>
            <person name="Ruckert C."/>
        </authorList>
    </citation>
    <scope>NUCLEOTIDE SEQUENCE</scope>
    <source>
        <strain evidence="3">JCM 3172</strain>
    </source>
</reference>
<dbReference type="Proteomes" id="UP000619486">
    <property type="component" value="Unassembled WGS sequence"/>
</dbReference>
<dbReference type="GO" id="GO:0016491">
    <property type="term" value="F:oxidoreductase activity"/>
    <property type="evidence" value="ECO:0007669"/>
    <property type="project" value="InterPro"/>
</dbReference>
<evidence type="ECO:0000259" key="2">
    <source>
        <dbReference type="Pfam" id="PF01323"/>
    </source>
</evidence>
<evidence type="ECO:0000313" key="3">
    <source>
        <dbReference type="EMBL" id="GGT64309.1"/>
    </source>
</evidence>
<dbReference type="GO" id="GO:0016853">
    <property type="term" value="F:isomerase activity"/>
    <property type="evidence" value="ECO:0007669"/>
    <property type="project" value="UniProtKB-KW"/>
</dbReference>
<dbReference type="PANTHER" id="PTHR13887:SF33">
    <property type="entry name" value="ISOMERASE"/>
    <property type="match status" value="1"/>
</dbReference>
<dbReference type="PANTHER" id="PTHR13887">
    <property type="entry name" value="GLUTATHIONE S-TRANSFERASE KAPPA"/>
    <property type="match status" value="1"/>
</dbReference>